<comment type="caution">
    <text evidence="2">The sequence shown here is derived from an EMBL/GenBank/DDBJ whole genome shotgun (WGS) entry which is preliminary data.</text>
</comment>
<accession>A0A9D1FPT8</accession>
<dbReference type="EMBL" id="DVJP01000080">
    <property type="protein sequence ID" value="HIS77597.1"/>
    <property type="molecule type" value="Genomic_DNA"/>
</dbReference>
<evidence type="ECO:0000313" key="3">
    <source>
        <dbReference type="Proteomes" id="UP000824002"/>
    </source>
</evidence>
<organism evidence="2 3">
    <name type="scientific">Candidatus Merdivicinus excrementipullorum</name>
    <dbReference type="NCBI Taxonomy" id="2840867"/>
    <lineage>
        <taxon>Bacteria</taxon>
        <taxon>Bacillati</taxon>
        <taxon>Bacillota</taxon>
        <taxon>Clostridia</taxon>
        <taxon>Eubacteriales</taxon>
        <taxon>Oscillospiraceae</taxon>
        <taxon>Oscillospiraceae incertae sedis</taxon>
        <taxon>Candidatus Merdivicinus</taxon>
    </lineage>
</organism>
<protein>
    <submittedName>
        <fullName evidence="2">Uncharacterized protein</fullName>
    </submittedName>
</protein>
<reference evidence="2" key="2">
    <citation type="journal article" date="2021" name="PeerJ">
        <title>Extensive microbial diversity within the chicken gut microbiome revealed by metagenomics and culture.</title>
        <authorList>
            <person name="Gilroy R."/>
            <person name="Ravi A."/>
            <person name="Getino M."/>
            <person name="Pursley I."/>
            <person name="Horton D.L."/>
            <person name="Alikhan N.F."/>
            <person name="Baker D."/>
            <person name="Gharbi K."/>
            <person name="Hall N."/>
            <person name="Watson M."/>
            <person name="Adriaenssens E.M."/>
            <person name="Foster-Nyarko E."/>
            <person name="Jarju S."/>
            <person name="Secka A."/>
            <person name="Antonio M."/>
            <person name="Oren A."/>
            <person name="Chaudhuri R.R."/>
            <person name="La Ragione R."/>
            <person name="Hildebrand F."/>
            <person name="Pallen M.J."/>
        </authorList>
    </citation>
    <scope>NUCLEOTIDE SEQUENCE</scope>
    <source>
        <strain evidence="2">CHK199-13235</strain>
    </source>
</reference>
<feature type="chain" id="PRO_5038372616" evidence="1">
    <location>
        <begin position="25"/>
        <end position="229"/>
    </location>
</feature>
<reference evidence="2" key="1">
    <citation type="submission" date="2020-10" db="EMBL/GenBank/DDBJ databases">
        <authorList>
            <person name="Gilroy R."/>
        </authorList>
    </citation>
    <scope>NUCLEOTIDE SEQUENCE</scope>
    <source>
        <strain evidence="2">CHK199-13235</strain>
    </source>
</reference>
<evidence type="ECO:0000313" key="2">
    <source>
        <dbReference type="EMBL" id="HIS77597.1"/>
    </source>
</evidence>
<proteinExistence type="predicted"/>
<gene>
    <name evidence="2" type="ORF">IAB51_12490</name>
</gene>
<dbReference type="AlphaFoldDB" id="A0A9D1FPT8"/>
<name>A0A9D1FPT8_9FIRM</name>
<sequence>MKRYLFAAAALACLLLPLSGCQKAAGAESYTLARFENTDWGMSPQEVLEARGLSLDDVRIADVYEGSQPGGYQVYSLVAEEDVLDIPATVTYRFTENYIPAAQKELPLIGLTTVIVDFEDSGGWTAYEKQYGEEFTNREYYTAEDLDVSEELQQKVADFHQIRGNDTESRPEAAKEWAESMVQFYTQGEGGVCQVRYDGLNMAIANFLAEQEDPALEIMEEMGVSEFTE</sequence>
<evidence type="ECO:0000256" key="1">
    <source>
        <dbReference type="SAM" id="SignalP"/>
    </source>
</evidence>
<feature type="signal peptide" evidence="1">
    <location>
        <begin position="1"/>
        <end position="24"/>
    </location>
</feature>
<keyword evidence="1" id="KW-0732">Signal</keyword>
<dbReference type="Proteomes" id="UP000824002">
    <property type="component" value="Unassembled WGS sequence"/>
</dbReference>